<dbReference type="Proteomes" id="UP000317365">
    <property type="component" value="Chromosome"/>
</dbReference>
<dbReference type="KEGG" id="rhg:EXZ61_14820"/>
<name>A0A515ERP7_9BURK</name>
<dbReference type="AlphaFoldDB" id="A0A515ERP7"/>
<keyword evidence="2" id="KW-1185">Reference proteome</keyword>
<organism evidence="1 2">
    <name type="scientific">Rhodoferax aquaticus</name>
    <dbReference type="NCBI Taxonomy" id="2527691"/>
    <lineage>
        <taxon>Bacteria</taxon>
        <taxon>Pseudomonadati</taxon>
        <taxon>Pseudomonadota</taxon>
        <taxon>Betaproteobacteria</taxon>
        <taxon>Burkholderiales</taxon>
        <taxon>Comamonadaceae</taxon>
        <taxon>Rhodoferax</taxon>
    </lineage>
</organism>
<accession>A0A515ERP7</accession>
<dbReference type="EMBL" id="CP036282">
    <property type="protein sequence ID" value="QDL55341.1"/>
    <property type="molecule type" value="Genomic_DNA"/>
</dbReference>
<proteinExistence type="predicted"/>
<evidence type="ECO:0000313" key="1">
    <source>
        <dbReference type="EMBL" id="QDL55341.1"/>
    </source>
</evidence>
<reference evidence="2" key="1">
    <citation type="submission" date="2019-02" db="EMBL/GenBank/DDBJ databases">
        <title>Complete genome sequence of Rhodoferax sp. Gr-4.</title>
        <authorList>
            <person name="Jin L."/>
        </authorList>
    </citation>
    <scope>NUCLEOTIDE SEQUENCE [LARGE SCALE GENOMIC DNA]</scope>
    <source>
        <strain evidence="2">Gr-4</strain>
    </source>
</reference>
<protein>
    <submittedName>
        <fullName evidence="1">Uncharacterized protein</fullName>
    </submittedName>
</protein>
<gene>
    <name evidence="1" type="ORF">EXZ61_14820</name>
</gene>
<reference evidence="2" key="2">
    <citation type="journal article" date="2020" name="Int. J. Syst. Evol. Microbiol.">
        <title>Genomic insights into a novel species Rhodoferax aquaticus sp. nov., isolated from freshwater.</title>
        <authorList>
            <person name="Li T."/>
            <person name="Zhuo Y."/>
            <person name="Jin C.Z."/>
            <person name="Wu X."/>
            <person name="Ko S.R."/>
            <person name="Jin F.J."/>
            <person name="Ahn C.Y."/>
            <person name="Oh H.M."/>
            <person name="Lee H.G."/>
            <person name="Jin L."/>
        </authorList>
    </citation>
    <scope>NUCLEOTIDE SEQUENCE [LARGE SCALE GENOMIC DNA]</scope>
    <source>
        <strain evidence="2">Gr-4</strain>
    </source>
</reference>
<sequence length="106" mass="11723">MSRRFSIDKMEPHRRTMAIDCIRANRHFSLVEIIANLRELGITEISKSALHRYLPTLDKKDSLCASPNEGTIVTIVERGTGEVITLASSASGRTIAEMVKGLQLPS</sequence>
<dbReference type="RefSeq" id="WP_142812499.1">
    <property type="nucleotide sequence ID" value="NZ_CP036282.1"/>
</dbReference>
<evidence type="ECO:0000313" key="2">
    <source>
        <dbReference type="Proteomes" id="UP000317365"/>
    </source>
</evidence>